<dbReference type="PRINTS" id="PR00130">
    <property type="entry name" value="DNASEI"/>
</dbReference>
<proteinExistence type="predicted"/>
<dbReference type="Proteomes" id="UP000812440">
    <property type="component" value="Unassembled WGS sequence"/>
</dbReference>
<dbReference type="PROSITE" id="PS00919">
    <property type="entry name" value="DNASE_I_1"/>
    <property type="match status" value="1"/>
</dbReference>
<dbReference type="GO" id="GO:0003677">
    <property type="term" value="F:DNA binding"/>
    <property type="evidence" value="ECO:0007669"/>
    <property type="project" value="TreeGrafter"/>
</dbReference>
<dbReference type="InterPro" id="IPR036691">
    <property type="entry name" value="Endo/exonu/phosph_ase_sf"/>
</dbReference>
<dbReference type="SMART" id="SM00476">
    <property type="entry name" value="DNaseIc"/>
    <property type="match status" value="1"/>
</dbReference>
<dbReference type="AlphaFoldDB" id="A0A8T2I9B0"/>
<comment type="caution">
    <text evidence="3">The sequence shown here is derived from an EMBL/GenBank/DDBJ whole genome shotgun (WGS) entry which is preliminary data.</text>
</comment>
<reference evidence="3" key="1">
    <citation type="thesis" date="2020" institute="ProQuest LLC" country="789 East Eisenhower Parkway, Ann Arbor, MI, USA">
        <title>Comparative Genomics and Chromosome Evolution.</title>
        <authorList>
            <person name="Mudd A.B."/>
        </authorList>
    </citation>
    <scope>NUCLEOTIDE SEQUENCE</scope>
    <source>
        <strain evidence="3">Female2</strain>
        <tissue evidence="3">Blood</tissue>
    </source>
</reference>
<dbReference type="PANTHER" id="PTHR11371:SF29">
    <property type="entry name" value="DEOXYRIBONUCLEASE-1-LIKE 2"/>
    <property type="match status" value="1"/>
</dbReference>
<sequence length="128" mass="14910">MVTVQDSYHFHDHSMYSGEDIFSREPFVVKFKAQGTVVEEFVLIPLHSAPKDAVQEIDALYDVYEDVWNKWQTDRMIFLGDLTRRCSYVTDSDWDNIRIRTNEEFAWLISDDIDTTVGVLTVPMIGLL</sequence>
<keyword evidence="4" id="KW-1185">Reference proteome</keyword>
<evidence type="ECO:0000256" key="2">
    <source>
        <dbReference type="ARBA" id="ARBA00022801"/>
    </source>
</evidence>
<gene>
    <name evidence="3" type="ORF">GDO86_019378</name>
</gene>
<dbReference type="GO" id="GO:0005634">
    <property type="term" value="C:nucleus"/>
    <property type="evidence" value="ECO:0007669"/>
    <property type="project" value="TreeGrafter"/>
</dbReference>
<evidence type="ECO:0000256" key="1">
    <source>
        <dbReference type="ARBA" id="ARBA00022722"/>
    </source>
</evidence>
<organism evidence="3 4">
    <name type="scientific">Hymenochirus boettgeri</name>
    <name type="common">Congo dwarf clawed frog</name>
    <dbReference type="NCBI Taxonomy" id="247094"/>
    <lineage>
        <taxon>Eukaryota</taxon>
        <taxon>Metazoa</taxon>
        <taxon>Chordata</taxon>
        <taxon>Craniata</taxon>
        <taxon>Vertebrata</taxon>
        <taxon>Euteleostomi</taxon>
        <taxon>Amphibia</taxon>
        <taxon>Batrachia</taxon>
        <taxon>Anura</taxon>
        <taxon>Pipoidea</taxon>
        <taxon>Pipidae</taxon>
        <taxon>Pipinae</taxon>
        <taxon>Hymenochirus</taxon>
    </lineage>
</organism>
<dbReference type="InterPro" id="IPR016202">
    <property type="entry name" value="DNase_I"/>
</dbReference>
<name>A0A8T2I9B0_9PIPI</name>
<keyword evidence="1" id="KW-0540">Nuclease</keyword>
<dbReference type="PANTHER" id="PTHR11371">
    <property type="entry name" value="DEOXYRIBONUCLEASE"/>
    <property type="match status" value="1"/>
</dbReference>
<dbReference type="GO" id="GO:0006308">
    <property type="term" value="P:DNA catabolic process"/>
    <property type="evidence" value="ECO:0007669"/>
    <property type="project" value="InterPro"/>
</dbReference>
<dbReference type="InterPro" id="IPR018057">
    <property type="entry name" value="Deoxyribonuclease-1_AS"/>
</dbReference>
<dbReference type="SUPFAM" id="SSF56219">
    <property type="entry name" value="DNase I-like"/>
    <property type="match status" value="1"/>
</dbReference>
<protein>
    <submittedName>
        <fullName evidence="3">Uncharacterized protein</fullName>
    </submittedName>
</protein>
<evidence type="ECO:0000313" key="3">
    <source>
        <dbReference type="EMBL" id="KAG8429725.1"/>
    </source>
</evidence>
<dbReference type="GO" id="GO:0004530">
    <property type="term" value="F:deoxyribonuclease I activity"/>
    <property type="evidence" value="ECO:0007669"/>
    <property type="project" value="TreeGrafter"/>
</dbReference>
<keyword evidence="2" id="KW-0378">Hydrolase</keyword>
<evidence type="ECO:0000313" key="4">
    <source>
        <dbReference type="Proteomes" id="UP000812440"/>
    </source>
</evidence>
<dbReference type="Gene3D" id="3.60.10.10">
    <property type="entry name" value="Endonuclease/exonuclease/phosphatase"/>
    <property type="match status" value="1"/>
</dbReference>
<dbReference type="EMBL" id="JAACNH010003450">
    <property type="protein sequence ID" value="KAG8429725.1"/>
    <property type="molecule type" value="Genomic_DNA"/>
</dbReference>
<accession>A0A8T2I9B0</accession>
<dbReference type="OrthoDB" id="10061407at2759"/>